<protein>
    <recommendedName>
        <fullName evidence="3">corrinoid adenosyltransferase</fullName>
        <ecNumber evidence="3">2.5.1.17</ecNumber>
    </recommendedName>
    <alternativeName>
        <fullName evidence="5">Cob(II)alamin adenosyltransferase</fullName>
    </alternativeName>
    <alternativeName>
        <fullName evidence="7">Cob(II)yrinic acid a,c-diamide adenosyltransferase</fullName>
    </alternativeName>
    <alternativeName>
        <fullName evidence="6">Cobinamide/cobalamin adenosyltransferase</fullName>
    </alternativeName>
</protein>
<comment type="catalytic activity">
    <reaction evidence="9">
        <text>2 cob(II)alamin + reduced [electron-transfer flavoprotein] + 2 ATP = 2 adenosylcob(III)alamin + 2 triphosphate + oxidized [electron-transfer flavoprotein] + 3 H(+)</text>
        <dbReference type="Rhea" id="RHEA:28671"/>
        <dbReference type="Rhea" id="RHEA-COMP:10685"/>
        <dbReference type="Rhea" id="RHEA-COMP:10686"/>
        <dbReference type="ChEBI" id="CHEBI:15378"/>
        <dbReference type="ChEBI" id="CHEBI:16304"/>
        <dbReference type="ChEBI" id="CHEBI:18036"/>
        <dbReference type="ChEBI" id="CHEBI:18408"/>
        <dbReference type="ChEBI" id="CHEBI:30616"/>
        <dbReference type="ChEBI" id="CHEBI:57692"/>
        <dbReference type="ChEBI" id="CHEBI:58307"/>
        <dbReference type="EC" id="2.5.1.17"/>
    </reaction>
</comment>
<evidence type="ECO:0000313" key="10">
    <source>
        <dbReference type="EMBL" id="MDF2952798.1"/>
    </source>
</evidence>
<dbReference type="CDD" id="cd00561">
    <property type="entry name" value="CobA_ACA"/>
    <property type="match status" value="1"/>
</dbReference>
<name>A0AAE3TFC9_9BACT</name>
<comment type="similarity">
    <text evidence="2">Belongs to the Cob(I)alamin adenosyltransferase family.</text>
</comment>
<dbReference type="Pfam" id="PF02572">
    <property type="entry name" value="CobA_CobO_BtuR"/>
    <property type="match status" value="1"/>
</dbReference>
<evidence type="ECO:0000256" key="4">
    <source>
        <dbReference type="ARBA" id="ARBA00024929"/>
    </source>
</evidence>
<evidence type="ECO:0000256" key="5">
    <source>
        <dbReference type="ARBA" id="ARBA00031529"/>
    </source>
</evidence>
<dbReference type="PIRSF" id="PIRSF015617">
    <property type="entry name" value="Adensltrnsf_CobA"/>
    <property type="match status" value="1"/>
</dbReference>
<reference evidence="10" key="1">
    <citation type="submission" date="2022-11" db="EMBL/GenBank/DDBJ databases">
        <title>Candidatus Alkanophaga archaea from heated hydrothermal vent sediment oxidize petroleum alkanes.</title>
        <authorList>
            <person name="Zehnle H."/>
            <person name="Laso-Perez R."/>
            <person name="Lipp J."/>
            <person name="Teske A."/>
            <person name="Wegener G."/>
        </authorList>
    </citation>
    <scope>NUCLEOTIDE SEQUENCE</scope>
    <source>
        <strain evidence="10">MCA70</strain>
    </source>
</reference>
<comment type="pathway">
    <text evidence="1">Cofactor biosynthesis; adenosylcobalamin biosynthesis; adenosylcobalamin from cob(II)yrinate a,c-diamide: step 2/7.</text>
</comment>
<dbReference type="AlphaFoldDB" id="A0AAE3TFC9"/>
<gene>
    <name evidence="10" type="ORF">OD816_000043</name>
</gene>
<evidence type="ECO:0000313" key="11">
    <source>
        <dbReference type="Proteomes" id="UP001144110"/>
    </source>
</evidence>
<evidence type="ECO:0000256" key="2">
    <source>
        <dbReference type="ARBA" id="ARBA00007487"/>
    </source>
</evidence>
<dbReference type="PANTHER" id="PTHR46638:SF1">
    <property type="entry name" value="CORRINOID ADENOSYLTRANSFERASE"/>
    <property type="match status" value="1"/>
</dbReference>
<evidence type="ECO:0000256" key="9">
    <source>
        <dbReference type="ARBA" id="ARBA00048692"/>
    </source>
</evidence>
<evidence type="ECO:0000256" key="6">
    <source>
        <dbReference type="ARBA" id="ARBA00033334"/>
    </source>
</evidence>
<dbReference type="NCBIfam" id="NF004637">
    <property type="entry name" value="PRK05986.1"/>
    <property type="match status" value="1"/>
</dbReference>
<evidence type="ECO:0000256" key="3">
    <source>
        <dbReference type="ARBA" id="ARBA00012454"/>
    </source>
</evidence>
<dbReference type="SUPFAM" id="SSF52540">
    <property type="entry name" value="P-loop containing nucleoside triphosphate hydrolases"/>
    <property type="match status" value="1"/>
</dbReference>
<dbReference type="PANTHER" id="PTHR46638">
    <property type="entry name" value="CORRINOID ADENOSYLTRANSFERASE"/>
    <property type="match status" value="1"/>
</dbReference>
<organism evidence="10 11">
    <name type="scientific">Candidatus Thermodesulfobacterium syntrophicum</name>
    <dbReference type="NCBI Taxonomy" id="3060442"/>
    <lineage>
        <taxon>Bacteria</taxon>
        <taxon>Pseudomonadati</taxon>
        <taxon>Thermodesulfobacteriota</taxon>
        <taxon>Thermodesulfobacteria</taxon>
        <taxon>Thermodesulfobacteriales</taxon>
        <taxon>Thermodesulfobacteriaceae</taxon>
        <taxon>Thermodesulfobacterium</taxon>
    </lineage>
</organism>
<dbReference type="InterPro" id="IPR003724">
    <property type="entry name" value="CblAdoTrfase_CobA"/>
</dbReference>
<dbReference type="EMBL" id="JAPHEG010000001">
    <property type="protein sequence ID" value="MDF2952798.1"/>
    <property type="molecule type" value="Genomic_DNA"/>
</dbReference>
<evidence type="ECO:0000256" key="8">
    <source>
        <dbReference type="ARBA" id="ARBA00048555"/>
    </source>
</evidence>
<comment type="caution">
    <text evidence="10">The sequence shown here is derived from an EMBL/GenBank/DDBJ whole genome shotgun (WGS) entry which is preliminary data.</text>
</comment>
<sequence length="174" mass="20043">MENFKGYIQVYTGEGKGKTTAAIGLTVRAIGAGLKVAFFQFFKAGTSSEIKIFKNFYPQLYYKNFGKEDFIRERVSPEVRDLTLKGWEEVKELVKANIYNIIVLDEITYAIKWGIVNLKEFLEVLRNKPKSLEIVITGRYAPEEIIEVADLVTEMKNIKHYYEKGVKSRKGIEK</sequence>
<dbReference type="GO" id="GO:0005524">
    <property type="term" value="F:ATP binding"/>
    <property type="evidence" value="ECO:0007669"/>
    <property type="project" value="InterPro"/>
</dbReference>
<dbReference type="InterPro" id="IPR027417">
    <property type="entry name" value="P-loop_NTPase"/>
</dbReference>
<dbReference type="Gene3D" id="3.40.50.300">
    <property type="entry name" value="P-loop containing nucleotide triphosphate hydrolases"/>
    <property type="match status" value="1"/>
</dbReference>
<dbReference type="EC" id="2.5.1.17" evidence="3"/>
<evidence type="ECO:0000256" key="7">
    <source>
        <dbReference type="ARBA" id="ARBA00033354"/>
    </source>
</evidence>
<dbReference type="NCBIfam" id="TIGR00708">
    <property type="entry name" value="cobA"/>
    <property type="match status" value="1"/>
</dbReference>
<dbReference type="GO" id="GO:0009236">
    <property type="term" value="P:cobalamin biosynthetic process"/>
    <property type="evidence" value="ECO:0007669"/>
    <property type="project" value="InterPro"/>
</dbReference>
<comment type="catalytic activity">
    <reaction evidence="8">
        <text>2 cob(II)yrinate a,c diamide + reduced [electron-transfer flavoprotein] + 2 ATP = 2 adenosylcob(III)yrinate a,c-diamide + 2 triphosphate + oxidized [electron-transfer flavoprotein] + 3 H(+)</text>
        <dbReference type="Rhea" id="RHEA:11528"/>
        <dbReference type="Rhea" id="RHEA-COMP:10685"/>
        <dbReference type="Rhea" id="RHEA-COMP:10686"/>
        <dbReference type="ChEBI" id="CHEBI:15378"/>
        <dbReference type="ChEBI" id="CHEBI:18036"/>
        <dbReference type="ChEBI" id="CHEBI:30616"/>
        <dbReference type="ChEBI" id="CHEBI:57692"/>
        <dbReference type="ChEBI" id="CHEBI:58307"/>
        <dbReference type="ChEBI" id="CHEBI:58503"/>
        <dbReference type="ChEBI" id="CHEBI:58537"/>
        <dbReference type="EC" id="2.5.1.17"/>
    </reaction>
</comment>
<comment type="function">
    <text evidence="4">Required for both de novo synthesis of the corrin ring for the assimilation of exogenous corrinoids. Participates in the adenosylation of a variety of incomplete and complete corrinoids.</text>
</comment>
<accession>A0AAE3TFC9</accession>
<dbReference type="Proteomes" id="UP001144110">
    <property type="component" value="Unassembled WGS sequence"/>
</dbReference>
<proteinExistence type="inferred from homology"/>
<dbReference type="GO" id="GO:0008817">
    <property type="term" value="F:corrinoid adenosyltransferase activity"/>
    <property type="evidence" value="ECO:0007669"/>
    <property type="project" value="UniProtKB-EC"/>
</dbReference>
<evidence type="ECO:0000256" key="1">
    <source>
        <dbReference type="ARBA" id="ARBA00005121"/>
    </source>
</evidence>